<name>A0A1F7IDD4_9BACT</name>
<protein>
    <submittedName>
        <fullName evidence="1">Uncharacterized protein</fullName>
    </submittedName>
</protein>
<comment type="caution">
    <text evidence="1">The sequence shown here is derived from an EMBL/GenBank/DDBJ whole genome shotgun (WGS) entry which is preliminary data.</text>
</comment>
<dbReference type="EMBL" id="MGAF01000019">
    <property type="protein sequence ID" value="OGK41358.1"/>
    <property type="molecule type" value="Genomic_DNA"/>
</dbReference>
<organism evidence="1 2">
    <name type="scientific">Candidatus Roizmanbacteria bacterium RIFCSPLOWO2_01_FULL_35_13</name>
    <dbReference type="NCBI Taxonomy" id="1802055"/>
    <lineage>
        <taxon>Bacteria</taxon>
        <taxon>Candidatus Roizmaniibacteriota</taxon>
    </lineage>
</organism>
<accession>A0A1F7IDD4</accession>
<dbReference type="GO" id="GO:0008237">
    <property type="term" value="F:metallopeptidase activity"/>
    <property type="evidence" value="ECO:0007669"/>
    <property type="project" value="InterPro"/>
</dbReference>
<reference evidence="1 2" key="1">
    <citation type="journal article" date="2016" name="Nat. Commun.">
        <title>Thousands of microbial genomes shed light on interconnected biogeochemical processes in an aquifer system.</title>
        <authorList>
            <person name="Anantharaman K."/>
            <person name="Brown C.T."/>
            <person name="Hug L.A."/>
            <person name="Sharon I."/>
            <person name="Castelle C.J."/>
            <person name="Probst A.J."/>
            <person name="Thomas B.C."/>
            <person name="Singh A."/>
            <person name="Wilkins M.J."/>
            <person name="Karaoz U."/>
            <person name="Brodie E.L."/>
            <person name="Williams K.H."/>
            <person name="Hubbard S.S."/>
            <person name="Banfield J.F."/>
        </authorList>
    </citation>
    <scope>NUCLEOTIDE SEQUENCE [LARGE SCALE GENOMIC DNA]</scope>
</reference>
<evidence type="ECO:0000313" key="1">
    <source>
        <dbReference type="EMBL" id="OGK41358.1"/>
    </source>
</evidence>
<dbReference type="Proteomes" id="UP000179270">
    <property type="component" value="Unassembled WGS sequence"/>
</dbReference>
<dbReference type="STRING" id="1802055.A3A74_03430"/>
<dbReference type="Gene3D" id="3.40.390.10">
    <property type="entry name" value="Collagenase (Catalytic Domain)"/>
    <property type="match status" value="1"/>
</dbReference>
<gene>
    <name evidence="1" type="ORF">A3A74_03430</name>
</gene>
<dbReference type="InterPro" id="IPR024079">
    <property type="entry name" value="MetalloPept_cat_dom_sf"/>
</dbReference>
<proteinExistence type="predicted"/>
<evidence type="ECO:0000313" key="2">
    <source>
        <dbReference type="Proteomes" id="UP000179270"/>
    </source>
</evidence>
<dbReference type="AlphaFoldDB" id="A0A1F7IDD4"/>
<sequence>MKFQDLKNFFILIFFFTISLFFLINNIYAESPYFYSCVLAATPTVIQTPVVTITSVPTTVPTSTSFPTSTPFPTPTSLPNCQLKMGTGERTKADLVVLAEDYNNNNDFLAAVDKAVVALNKTNLGTARLGKINLWALMDLNQTFFKGFNCPTANGVTVACWDHVKAFNLAASKCGGDSYLIFNNDTHRTGSIGGISIWGGTYIYNFALDQPTVPHELGHSLTGLMDEYSFGIAAPAGAVAGLNCSELPSQSQTVPCPKWANRFPNVGCYPRCGFTNFYRPAVRSIMDRGGTGAVYDFNEPSLIDGWDEMLKLFP</sequence>